<organism evidence="7 8">
    <name type="scientific">Trypanosoma rangeli SC58</name>
    <dbReference type="NCBI Taxonomy" id="429131"/>
    <lineage>
        <taxon>Eukaryota</taxon>
        <taxon>Discoba</taxon>
        <taxon>Euglenozoa</taxon>
        <taxon>Kinetoplastea</taxon>
        <taxon>Metakinetoplastina</taxon>
        <taxon>Trypanosomatida</taxon>
        <taxon>Trypanosomatidae</taxon>
        <taxon>Trypanosoma</taxon>
        <taxon>Herpetosoma</taxon>
    </lineage>
</organism>
<dbReference type="VEuPathDB" id="TriTrypDB:TRSC58_05759"/>
<sequence length="904" mass="100779">MLQACYVCVLLLVVLLFYFLFFFLQELLLAVMFADSTLMSSDFDEEAYLRYALHASNCQAEQARLASCAKAVREEVHKILSENTEDMLQQVTAACRAQRDVAAVRQATASLVNSTSRLRHTVQEPYRIINANITKLQNTSVALTTLRSILKFLDLTTRLKSQLPQDLARASRTLREVEELLQASNLKGIEVVDARMDAVERAAVTIRTKAQEMLRRGDAQDASGVAISLQCLFTLGSLPRVLGTLMTEQKREVIRSLMRDLDLQVMIDEASHGTGTTANDVNLRTREVLFNHIKSAFASVSQHTQVVVAVWCVLLKRVDPTTHTPYLSAVESPTSVLGDYWQIVTEKLRERLQAVQKRPSFLAALAADVMHYHSLLNSFLGSMDELLKILDCLVEHDAAAAKHATGLSLFAQKITSTTTTNTTAAASEELKRVWLSQVTREVDERFAAHILDRHRERLHHILSKLQTILPTAGGRSTVNVVVDLQRPEVPAAAHALDTRAYTMLATQDVMMYRQNSHTLSVVLNCILQCLTAFMQPVTAATGKWPLPPLPSVSGDATVTQLLHICVSNACTLLCIDLTALLALLQEDNLFAVGFMNKRWAPAGAGHEEQESRRAYASSDQDLVMDKYHQLQSLTKEFTSMSEQVVRPFFRSLEVLLLDSVIMCVDGTPEQAAAGIGQLHSQMGHFMSHFYYLFEPQTPMLDEQSRRLTNKLLARLIVAVALVYPFTTSTQQHLINCLQQITRVVLSFGPTSTHGTVGRSTVSLKGQLHQLTVWYSLPEEAHERPVGEWHNILQTLPPVVTRLLLLQRVLHSSSRVKKPYTLMGMTSGGFMELLESIVLGQLHTSDTLPHGLIDGGDRSPEMMRLGEVLGAVERCFHEATAASREDAVRGPTMRWMEDLWALLKD</sequence>
<dbReference type="AlphaFoldDB" id="A0A061IWY4"/>
<reference evidence="7 8" key="1">
    <citation type="submission" date="2013-07" db="EMBL/GenBank/DDBJ databases">
        <authorList>
            <person name="Stoco P.H."/>
            <person name="Wagner G."/>
            <person name="Gerber A."/>
            <person name="Zaha A."/>
            <person name="Thompson C."/>
            <person name="Bartholomeu D.C."/>
            <person name="Luckemeyer D.D."/>
            <person name="Bahia D."/>
            <person name="Loreto E."/>
            <person name="Prestes E.B."/>
            <person name="Lima F.M."/>
            <person name="Rodrigues-Luiz G."/>
            <person name="Vallejo G.A."/>
            <person name="Filho J.F."/>
            <person name="Monteiro K.M."/>
            <person name="Tyler K.M."/>
            <person name="de Almeida L.G."/>
            <person name="Ortiz M.F."/>
            <person name="Siervo M.A."/>
            <person name="de Moraes M.H."/>
            <person name="Cunha O.L."/>
            <person name="Mendonca-Neto R."/>
            <person name="Silva R."/>
            <person name="Teixeira S.M."/>
            <person name="Murta S.M."/>
            <person name="Sincero T.C."/>
            <person name="Mendes T.A."/>
            <person name="Urmenyi T.P."/>
            <person name="Silva V.G."/>
            <person name="da Rocha W.D."/>
            <person name="Andersson B."/>
            <person name="Romanha A.J."/>
            <person name="Steindel M."/>
            <person name="de Vasconcelos A.T."/>
            <person name="Grisard E.C."/>
        </authorList>
    </citation>
    <scope>NUCLEOTIDE SEQUENCE [LARGE SCALE GENOMIC DNA]</scope>
    <source>
        <strain evidence="7 8">SC58</strain>
    </source>
</reference>
<evidence type="ECO:0000259" key="6">
    <source>
        <dbReference type="Pfam" id="PF20649"/>
    </source>
</evidence>
<dbReference type="PANTHER" id="PTHR13228:SF3">
    <property type="entry name" value="CONSERVED OLIGOMERIC GOLGI COMPLEX SUBUNIT 5"/>
    <property type="match status" value="1"/>
</dbReference>
<evidence type="ECO:0000256" key="4">
    <source>
        <dbReference type="ARBA" id="ARBA00023136"/>
    </source>
</evidence>
<protein>
    <recommendedName>
        <fullName evidence="2">Conserved oligomeric Golgi complex subunit 5</fullName>
    </recommendedName>
</protein>
<proteinExistence type="predicted"/>
<dbReference type="GO" id="GO:0000139">
    <property type="term" value="C:Golgi membrane"/>
    <property type="evidence" value="ECO:0007669"/>
    <property type="project" value="UniProtKB-SubCell"/>
</dbReference>
<dbReference type="InterPro" id="IPR049176">
    <property type="entry name" value="COG5_N"/>
</dbReference>
<dbReference type="OrthoDB" id="18786at2759"/>
<evidence type="ECO:0000259" key="5">
    <source>
        <dbReference type="Pfam" id="PF10392"/>
    </source>
</evidence>
<evidence type="ECO:0000313" key="7">
    <source>
        <dbReference type="EMBL" id="ESL06565.1"/>
    </source>
</evidence>
<comment type="caution">
    <text evidence="7">The sequence shown here is derived from an EMBL/GenBank/DDBJ whole genome shotgun (WGS) entry which is preliminary data.</text>
</comment>
<keyword evidence="3" id="KW-0333">Golgi apparatus</keyword>
<dbReference type="Pfam" id="PF20649">
    <property type="entry name" value="COG5_C"/>
    <property type="match status" value="1"/>
</dbReference>
<keyword evidence="8" id="KW-1185">Reference proteome</keyword>
<dbReference type="GO" id="GO:0017119">
    <property type="term" value="C:Golgi transport complex"/>
    <property type="evidence" value="ECO:0007669"/>
    <property type="project" value="InterPro"/>
</dbReference>
<dbReference type="InterPro" id="IPR019465">
    <property type="entry name" value="Cog5"/>
</dbReference>
<evidence type="ECO:0000256" key="3">
    <source>
        <dbReference type="ARBA" id="ARBA00023034"/>
    </source>
</evidence>
<dbReference type="Pfam" id="PF10392">
    <property type="entry name" value="COG5_N"/>
    <property type="match status" value="1"/>
</dbReference>
<comment type="subcellular location">
    <subcellularLocation>
        <location evidence="1">Golgi apparatus membrane</location>
        <topology evidence="1">Peripheral membrane protein</topology>
    </subcellularLocation>
</comment>
<dbReference type="GO" id="GO:0006891">
    <property type="term" value="P:intra-Golgi vesicle-mediated transport"/>
    <property type="evidence" value="ECO:0007669"/>
    <property type="project" value="InterPro"/>
</dbReference>
<evidence type="ECO:0000256" key="1">
    <source>
        <dbReference type="ARBA" id="ARBA00004395"/>
    </source>
</evidence>
<gene>
    <name evidence="7" type="ORF">TRSC58_05759</name>
</gene>
<dbReference type="PANTHER" id="PTHR13228">
    <property type="entry name" value="CONSERVED OLIGOMERIC GOLGI COMPLEX COMPONENT 5"/>
    <property type="match status" value="1"/>
</dbReference>
<dbReference type="InterPro" id="IPR048485">
    <property type="entry name" value="COG5_helical"/>
</dbReference>
<feature type="domain" description="Conserved oligomeric Golgi complex subunit 5 helical" evidence="6">
    <location>
        <begin position="186"/>
        <end position="379"/>
    </location>
</feature>
<dbReference type="EMBL" id="AUPL01005759">
    <property type="protein sequence ID" value="ESL06565.1"/>
    <property type="molecule type" value="Genomic_DNA"/>
</dbReference>
<evidence type="ECO:0000256" key="2">
    <source>
        <dbReference type="ARBA" id="ARBA00020974"/>
    </source>
</evidence>
<accession>A0A061IWY4</accession>
<keyword evidence="4" id="KW-0472">Membrane</keyword>
<dbReference type="Proteomes" id="UP000031737">
    <property type="component" value="Unassembled WGS sequence"/>
</dbReference>
<feature type="domain" description="Conserved oligomeric Golgi complex subunit 5 N-terminal" evidence="5">
    <location>
        <begin position="37"/>
        <end position="159"/>
    </location>
</feature>
<evidence type="ECO:0000313" key="8">
    <source>
        <dbReference type="Proteomes" id="UP000031737"/>
    </source>
</evidence>
<name>A0A061IWY4_TRYRA</name>